<name>A0A0N4T1N5_BRUPA</name>
<feature type="compositionally biased region" description="Acidic residues" evidence="2">
    <location>
        <begin position="160"/>
        <end position="169"/>
    </location>
</feature>
<dbReference type="Gene3D" id="4.10.1240.50">
    <property type="match status" value="1"/>
</dbReference>
<sequence length="344" mass="39347">MLGAGYNIQCCGCGCSLRCSHRCTYLSLLLVHSNQWEMTDEEHSDSRTEDDYEEGEEAYDDEGTLDEEEMLHPEENYQDELKMLEDDANLSVEELRQKYCSIVADEEYDDTQSASTSDDTRKSESVDDTATNLDFTEPDIVALPVSSSKKGKKEHGYFSDVDDNEEDTDYVPPDRWRRIVRQGAMYQASVPETMSTGSRSPREELEMLLWSPHCDVSMKKVEEYLKNYYDRVLQSNDSSLPVETRKSGISNRSFPVKDDEDALKALLNAKYNTSMALASYPFPRANAPLKSVGPNPAKWNDQDCELFERGMQMYGKNFCLIKRLVRSSVFFFNVFYSALKQVEA</sequence>
<protein>
    <submittedName>
        <fullName evidence="6">ELM2 domain-containing protein</fullName>
    </submittedName>
</protein>
<organism evidence="6">
    <name type="scientific">Brugia pahangi</name>
    <name type="common">Filarial nematode worm</name>
    <dbReference type="NCBI Taxonomy" id="6280"/>
    <lineage>
        <taxon>Eukaryota</taxon>
        <taxon>Metazoa</taxon>
        <taxon>Ecdysozoa</taxon>
        <taxon>Nematoda</taxon>
        <taxon>Chromadorea</taxon>
        <taxon>Rhabditida</taxon>
        <taxon>Spirurina</taxon>
        <taxon>Spiruromorpha</taxon>
        <taxon>Filarioidea</taxon>
        <taxon>Onchocercidae</taxon>
        <taxon>Brugia</taxon>
    </lineage>
</organism>
<feature type="compositionally biased region" description="Acidic residues" evidence="2">
    <location>
        <begin position="50"/>
        <end position="69"/>
    </location>
</feature>
<evidence type="ECO:0000259" key="3">
    <source>
        <dbReference type="PROSITE" id="PS51156"/>
    </source>
</evidence>
<gene>
    <name evidence="4" type="ORF">BPAG_LOCUS2058</name>
</gene>
<feature type="domain" description="ELM2" evidence="3">
    <location>
        <begin position="178"/>
        <end position="284"/>
    </location>
</feature>
<reference evidence="4 5" key="2">
    <citation type="submission" date="2018-11" db="EMBL/GenBank/DDBJ databases">
        <authorList>
            <consortium name="Pathogen Informatics"/>
        </authorList>
    </citation>
    <scope>NUCLEOTIDE SEQUENCE [LARGE SCALE GENOMIC DNA]</scope>
</reference>
<dbReference type="InterPro" id="IPR040138">
    <property type="entry name" value="MIER/MTA"/>
</dbReference>
<evidence type="ECO:0000313" key="5">
    <source>
        <dbReference type="Proteomes" id="UP000278627"/>
    </source>
</evidence>
<dbReference type="PANTHER" id="PTHR10865">
    <property type="entry name" value="METASTASIS-ASSOCIATED PROTEIN AND MESODERM INDUCTION EARLY RESPONSE PROTEIN"/>
    <property type="match status" value="1"/>
</dbReference>
<dbReference type="SMART" id="SM01189">
    <property type="entry name" value="ELM2"/>
    <property type="match status" value="1"/>
</dbReference>
<accession>A0A0N4T1N5</accession>
<reference evidence="6" key="1">
    <citation type="submission" date="2017-02" db="UniProtKB">
        <authorList>
            <consortium name="WormBaseParasite"/>
        </authorList>
    </citation>
    <scope>IDENTIFICATION</scope>
</reference>
<evidence type="ECO:0000256" key="2">
    <source>
        <dbReference type="SAM" id="MobiDB-lite"/>
    </source>
</evidence>
<evidence type="ECO:0000256" key="1">
    <source>
        <dbReference type="ARBA" id="ARBA00023242"/>
    </source>
</evidence>
<dbReference type="Proteomes" id="UP000278627">
    <property type="component" value="Unassembled WGS sequence"/>
</dbReference>
<dbReference type="STRING" id="6280.A0A0N4T1N5"/>
<evidence type="ECO:0000313" key="4">
    <source>
        <dbReference type="EMBL" id="VDN83244.1"/>
    </source>
</evidence>
<dbReference type="GO" id="GO:0042826">
    <property type="term" value="F:histone deacetylase binding"/>
    <property type="evidence" value="ECO:0007669"/>
    <property type="project" value="TreeGrafter"/>
</dbReference>
<feature type="region of interest" description="Disordered" evidence="2">
    <location>
        <begin position="37"/>
        <end position="69"/>
    </location>
</feature>
<evidence type="ECO:0000313" key="6">
    <source>
        <dbReference type="WBParaSite" id="BPAG_0000208801-mRNA-1"/>
    </source>
</evidence>
<dbReference type="EMBL" id="UZAD01000235">
    <property type="protein sequence ID" value="VDN83244.1"/>
    <property type="molecule type" value="Genomic_DNA"/>
</dbReference>
<dbReference type="GO" id="GO:0005654">
    <property type="term" value="C:nucleoplasm"/>
    <property type="evidence" value="ECO:0007669"/>
    <property type="project" value="TreeGrafter"/>
</dbReference>
<dbReference type="AlphaFoldDB" id="A0A0N4T1N5"/>
<dbReference type="WBParaSite" id="BPAG_0000208801-mRNA-1">
    <property type="protein sequence ID" value="BPAG_0000208801-mRNA-1"/>
    <property type="gene ID" value="BPAG_0000208801"/>
</dbReference>
<dbReference type="Gene3D" id="1.10.10.60">
    <property type="entry name" value="Homeodomain-like"/>
    <property type="match status" value="1"/>
</dbReference>
<dbReference type="Pfam" id="PF01448">
    <property type="entry name" value="ELM2"/>
    <property type="match status" value="1"/>
</dbReference>
<feature type="region of interest" description="Disordered" evidence="2">
    <location>
        <begin position="108"/>
        <end position="170"/>
    </location>
</feature>
<dbReference type="GO" id="GO:0000122">
    <property type="term" value="P:negative regulation of transcription by RNA polymerase II"/>
    <property type="evidence" value="ECO:0007669"/>
    <property type="project" value="TreeGrafter"/>
</dbReference>
<dbReference type="PROSITE" id="PS51156">
    <property type="entry name" value="ELM2"/>
    <property type="match status" value="1"/>
</dbReference>
<keyword evidence="1" id="KW-0539">Nucleus</keyword>
<proteinExistence type="predicted"/>
<dbReference type="GO" id="GO:0003714">
    <property type="term" value="F:transcription corepressor activity"/>
    <property type="evidence" value="ECO:0007669"/>
    <property type="project" value="TreeGrafter"/>
</dbReference>
<keyword evidence="5" id="KW-1185">Reference proteome</keyword>
<dbReference type="PANTHER" id="PTHR10865:SF28">
    <property type="entry name" value="ELM2 DOMAIN-CONTAINING PROTEIN"/>
    <property type="match status" value="1"/>
</dbReference>
<dbReference type="InterPro" id="IPR000949">
    <property type="entry name" value="ELM2_dom"/>
</dbReference>